<dbReference type="InterPro" id="IPR019595">
    <property type="entry name" value="DUF2470"/>
</dbReference>
<evidence type="ECO:0000313" key="3">
    <source>
        <dbReference type="EMBL" id="RPB13085.1"/>
    </source>
</evidence>
<feature type="transmembrane region" description="Helical" evidence="1">
    <location>
        <begin position="199"/>
        <end position="218"/>
    </location>
</feature>
<dbReference type="InterPro" id="IPR037119">
    <property type="entry name" value="Haem_oxidase_HugZ-like_sf"/>
</dbReference>
<dbReference type="Pfam" id="PF10615">
    <property type="entry name" value="DUF2470"/>
    <property type="match status" value="1"/>
</dbReference>
<dbReference type="PANTHER" id="PTHR37783">
    <property type="entry name" value="MEMBRANE PROTEIN, PUTATIVE (AFU_ORTHOLOGUE AFUA_1G04315)-RELATED"/>
    <property type="match status" value="1"/>
</dbReference>
<keyword evidence="4" id="KW-1185">Reference proteome</keyword>
<organism evidence="3 4">
    <name type="scientific">Morchella conica CCBAS932</name>
    <dbReference type="NCBI Taxonomy" id="1392247"/>
    <lineage>
        <taxon>Eukaryota</taxon>
        <taxon>Fungi</taxon>
        <taxon>Dikarya</taxon>
        <taxon>Ascomycota</taxon>
        <taxon>Pezizomycotina</taxon>
        <taxon>Pezizomycetes</taxon>
        <taxon>Pezizales</taxon>
        <taxon>Morchellaceae</taxon>
        <taxon>Morchella</taxon>
    </lineage>
</organism>
<dbReference type="Proteomes" id="UP000277580">
    <property type="component" value="Unassembled WGS sequence"/>
</dbReference>
<dbReference type="PANTHER" id="PTHR37783:SF1">
    <property type="entry name" value="MEMBRANE PROTEIN, PUTATIVE (AFU_ORTHOLOGUE AFUA_1G04315)-RELATED"/>
    <property type="match status" value="1"/>
</dbReference>
<evidence type="ECO:0000259" key="2">
    <source>
        <dbReference type="Pfam" id="PF10615"/>
    </source>
</evidence>
<feature type="domain" description="DUF2470" evidence="2">
    <location>
        <begin position="15"/>
        <end position="94"/>
    </location>
</feature>
<keyword evidence="1" id="KW-1133">Transmembrane helix</keyword>
<keyword evidence="1" id="KW-0812">Transmembrane</keyword>
<reference evidence="3 4" key="1">
    <citation type="journal article" date="2018" name="Nat. Ecol. Evol.">
        <title>Pezizomycetes genomes reveal the molecular basis of ectomycorrhizal truffle lifestyle.</title>
        <authorList>
            <person name="Murat C."/>
            <person name="Payen T."/>
            <person name="Noel B."/>
            <person name="Kuo A."/>
            <person name="Morin E."/>
            <person name="Chen J."/>
            <person name="Kohler A."/>
            <person name="Krizsan K."/>
            <person name="Balestrini R."/>
            <person name="Da Silva C."/>
            <person name="Montanini B."/>
            <person name="Hainaut M."/>
            <person name="Levati E."/>
            <person name="Barry K.W."/>
            <person name="Belfiori B."/>
            <person name="Cichocki N."/>
            <person name="Clum A."/>
            <person name="Dockter R.B."/>
            <person name="Fauchery L."/>
            <person name="Guy J."/>
            <person name="Iotti M."/>
            <person name="Le Tacon F."/>
            <person name="Lindquist E.A."/>
            <person name="Lipzen A."/>
            <person name="Malagnac F."/>
            <person name="Mello A."/>
            <person name="Molinier V."/>
            <person name="Miyauchi S."/>
            <person name="Poulain J."/>
            <person name="Riccioni C."/>
            <person name="Rubini A."/>
            <person name="Sitrit Y."/>
            <person name="Splivallo R."/>
            <person name="Traeger S."/>
            <person name="Wang M."/>
            <person name="Zifcakova L."/>
            <person name="Wipf D."/>
            <person name="Zambonelli A."/>
            <person name="Paolocci F."/>
            <person name="Nowrousian M."/>
            <person name="Ottonello S."/>
            <person name="Baldrian P."/>
            <person name="Spatafora J.W."/>
            <person name="Henrissat B."/>
            <person name="Nagy L.G."/>
            <person name="Aury J.M."/>
            <person name="Wincker P."/>
            <person name="Grigoriev I.V."/>
            <person name="Bonfante P."/>
            <person name="Martin F.M."/>
        </authorList>
    </citation>
    <scope>NUCLEOTIDE SEQUENCE [LARGE SCALE GENOMIC DNA]</scope>
    <source>
        <strain evidence="3 4">CCBAS932</strain>
    </source>
</reference>
<evidence type="ECO:0000313" key="4">
    <source>
        <dbReference type="Proteomes" id="UP000277580"/>
    </source>
</evidence>
<dbReference type="OrthoDB" id="5553410at2759"/>
<protein>
    <recommendedName>
        <fullName evidence="2">DUF2470 domain-containing protein</fullName>
    </recommendedName>
</protein>
<accession>A0A3N4L4X8</accession>
<sequence length="234" mass="26712">MTTQRPTPSSDAATKQRIITHMNTDHSSSLSDFLQHYSRLPPSLAATAELVDISLTQLTISSRSSPTATTTTYIPIRPTPMETYTDARDRMVYMHHEALEGLGKSPIVIDFYVPPRTLVQWVTFLGVCLGYYGFSFRSNFEPGAAIHDYLFFALPTLAALFARFHYECLFLMVLVHVAETVHMVRSRLWRHQTPRFGRAWWMWVLGTYLEGFGSFLRFDEAVEGVRAKRAKATH</sequence>
<name>A0A3N4L4X8_9PEZI</name>
<feature type="transmembrane region" description="Helical" evidence="1">
    <location>
        <begin position="118"/>
        <end position="137"/>
    </location>
</feature>
<dbReference type="InParanoid" id="A0A3N4L4X8"/>
<feature type="transmembrane region" description="Helical" evidence="1">
    <location>
        <begin position="149"/>
        <end position="178"/>
    </location>
</feature>
<dbReference type="EMBL" id="ML119125">
    <property type="protein sequence ID" value="RPB13085.1"/>
    <property type="molecule type" value="Genomic_DNA"/>
</dbReference>
<evidence type="ECO:0000256" key="1">
    <source>
        <dbReference type="SAM" id="Phobius"/>
    </source>
</evidence>
<dbReference type="AlphaFoldDB" id="A0A3N4L4X8"/>
<gene>
    <name evidence="3" type="ORF">P167DRAFT_553356</name>
</gene>
<dbReference type="Gene3D" id="3.20.180.10">
    <property type="entry name" value="PNP-oxidase-like"/>
    <property type="match status" value="1"/>
</dbReference>
<keyword evidence="1" id="KW-0472">Membrane</keyword>
<proteinExistence type="predicted"/>